<dbReference type="InterPro" id="IPR024607">
    <property type="entry name" value="Sulfatase_CS"/>
</dbReference>
<dbReference type="InterPro" id="IPR000917">
    <property type="entry name" value="Sulfatase_N"/>
</dbReference>
<evidence type="ECO:0000256" key="4">
    <source>
        <dbReference type="ARBA" id="ARBA00022837"/>
    </source>
</evidence>
<keyword evidence="7" id="KW-1185">Reference proteome</keyword>
<evidence type="ECO:0000313" key="7">
    <source>
        <dbReference type="Proteomes" id="UP000249725"/>
    </source>
</evidence>
<keyword evidence="4" id="KW-0106">Calcium</keyword>
<dbReference type="PANTHER" id="PTHR42693:SF53">
    <property type="entry name" value="ENDO-4-O-SULFATASE"/>
    <property type="match status" value="1"/>
</dbReference>
<sequence length="631" mass="69293">MSHPTFDRRTVLSAAAAAGFAAALDEASAAPGPKPNILWLVSEDNNPFIGAYGDKLAHTPTIDALAKKGVLYRKAYSNAPVCAPSRFAIITGAYPESAAPANQMRAIAKIPRGWQATPQFLRRVGYYCTNNEKTDYNCEIDPAQAWDESSAEAHWRKRPAGAPFFAVFNHMVTHESRLFQPQEGRVKPQDVVLPSYLPDTPAIRQDVATYYNVMEIMDGQLATRLAELEADGVADDTIVFYYSDNGGTLPTSKRYCHEQGLRCGLVVYVPEKWAHLAPGKPGTVVESPVTHIDLPPTVLAIAGVPQPPQMAGRPLFASKAAKPQAYAFGMRNRMDEVYDFVRTVSDGRFRYIRNYLPHLPQGRYGAFQWQAKGYQSLETELLAGRLTPVQRRFFEPRPYEELYDVEADPDQVNNLAGEAGSRAKLAELRRALDAHMIAVNDNGFIPEGSPLEGYEASRAPGAYPLKRVMALAEAAGQRDVSNLPAFVKGLSDPNEVIRYWSAQGIIILGPQGAGAAEALEARLAAEPSPQVRVALAEALSQGRPEAGVEVLTRLLDTEPSSKVKLQALNALTNLGPAAKPALPLIERLRDTSRHTYVKSRSTYLALKLSGKYQPTTKVFDMAWFRLTEAER</sequence>
<dbReference type="GO" id="GO:0004065">
    <property type="term" value="F:arylsulfatase activity"/>
    <property type="evidence" value="ECO:0007669"/>
    <property type="project" value="TreeGrafter"/>
</dbReference>
<dbReference type="Pfam" id="PF00884">
    <property type="entry name" value="Sulfatase"/>
    <property type="match status" value="1"/>
</dbReference>
<dbReference type="Gene3D" id="3.40.720.10">
    <property type="entry name" value="Alkaline Phosphatase, subunit A"/>
    <property type="match status" value="1"/>
</dbReference>
<evidence type="ECO:0000256" key="1">
    <source>
        <dbReference type="ARBA" id="ARBA00008779"/>
    </source>
</evidence>
<dbReference type="PROSITE" id="PS00523">
    <property type="entry name" value="SULFATASE_1"/>
    <property type="match status" value="1"/>
</dbReference>
<dbReference type="Gene3D" id="1.25.10.10">
    <property type="entry name" value="Leucine-rich Repeat Variant"/>
    <property type="match status" value="1"/>
</dbReference>
<evidence type="ECO:0000259" key="5">
    <source>
        <dbReference type="Pfam" id="PF00884"/>
    </source>
</evidence>
<dbReference type="SUPFAM" id="SSF48371">
    <property type="entry name" value="ARM repeat"/>
    <property type="match status" value="1"/>
</dbReference>
<dbReference type="InterPro" id="IPR050738">
    <property type="entry name" value="Sulfatase"/>
</dbReference>
<evidence type="ECO:0000256" key="3">
    <source>
        <dbReference type="ARBA" id="ARBA00022801"/>
    </source>
</evidence>
<dbReference type="SUPFAM" id="SSF53649">
    <property type="entry name" value="Alkaline phosphatase-like"/>
    <property type="match status" value="1"/>
</dbReference>
<protein>
    <submittedName>
        <fullName evidence="6">Sulfatase</fullName>
    </submittedName>
</protein>
<proteinExistence type="inferred from homology"/>
<accession>A0A328A9U3</accession>
<dbReference type="GO" id="GO:0046872">
    <property type="term" value="F:metal ion binding"/>
    <property type="evidence" value="ECO:0007669"/>
    <property type="project" value="UniProtKB-KW"/>
</dbReference>
<dbReference type="PROSITE" id="PS51318">
    <property type="entry name" value="TAT"/>
    <property type="match status" value="1"/>
</dbReference>
<dbReference type="InterPro" id="IPR017850">
    <property type="entry name" value="Alkaline_phosphatase_core_sf"/>
</dbReference>
<gene>
    <name evidence="6" type="ORF">DJ018_15965</name>
</gene>
<comment type="similarity">
    <text evidence="1">Belongs to the sulfatase family.</text>
</comment>
<evidence type="ECO:0000313" key="6">
    <source>
        <dbReference type="EMBL" id="RAK51432.1"/>
    </source>
</evidence>
<dbReference type="Proteomes" id="UP000249725">
    <property type="component" value="Unassembled WGS sequence"/>
</dbReference>
<dbReference type="PANTHER" id="PTHR42693">
    <property type="entry name" value="ARYLSULFATASE FAMILY MEMBER"/>
    <property type="match status" value="1"/>
</dbReference>
<name>A0A328A9U3_9CAUL</name>
<dbReference type="InterPro" id="IPR016024">
    <property type="entry name" value="ARM-type_fold"/>
</dbReference>
<dbReference type="CDD" id="cd16027">
    <property type="entry name" value="SGSH"/>
    <property type="match status" value="1"/>
</dbReference>
<reference evidence="7" key="1">
    <citation type="submission" date="2018-05" db="EMBL/GenBank/DDBJ databases">
        <authorList>
            <person name="Li X."/>
        </authorList>
    </citation>
    <scope>NUCLEOTIDE SEQUENCE [LARGE SCALE GENOMIC DNA]</scope>
    <source>
        <strain evidence="7">YIM 73061</strain>
    </source>
</reference>
<feature type="domain" description="Sulfatase N-terminal" evidence="5">
    <location>
        <begin position="35"/>
        <end position="304"/>
    </location>
</feature>
<evidence type="ECO:0000256" key="2">
    <source>
        <dbReference type="ARBA" id="ARBA00022723"/>
    </source>
</evidence>
<comment type="caution">
    <text evidence="6">The sequence shown here is derived from an EMBL/GenBank/DDBJ whole genome shotgun (WGS) entry which is preliminary data.</text>
</comment>
<dbReference type="EMBL" id="QFYR01000004">
    <property type="protein sequence ID" value="RAK51432.1"/>
    <property type="molecule type" value="Genomic_DNA"/>
</dbReference>
<dbReference type="Pfam" id="PF13646">
    <property type="entry name" value="HEAT_2"/>
    <property type="match status" value="1"/>
</dbReference>
<keyword evidence="2" id="KW-0479">Metal-binding</keyword>
<dbReference type="InterPro" id="IPR011989">
    <property type="entry name" value="ARM-like"/>
</dbReference>
<dbReference type="InterPro" id="IPR006311">
    <property type="entry name" value="TAT_signal"/>
</dbReference>
<dbReference type="OrthoDB" id="9795675at2"/>
<organism evidence="6 7">
    <name type="scientific">Phenylobacterium deserti</name>
    <dbReference type="NCBI Taxonomy" id="1914756"/>
    <lineage>
        <taxon>Bacteria</taxon>
        <taxon>Pseudomonadati</taxon>
        <taxon>Pseudomonadota</taxon>
        <taxon>Alphaproteobacteria</taxon>
        <taxon>Caulobacterales</taxon>
        <taxon>Caulobacteraceae</taxon>
        <taxon>Phenylobacterium</taxon>
    </lineage>
</organism>
<dbReference type="AlphaFoldDB" id="A0A328A9U3"/>
<dbReference type="RefSeq" id="WP_111515967.1">
    <property type="nucleotide sequence ID" value="NZ_QFYR01000004.1"/>
</dbReference>
<keyword evidence="3" id="KW-0378">Hydrolase</keyword>